<comment type="caution">
    <text evidence="1">The sequence shown here is derived from an EMBL/GenBank/DDBJ whole genome shotgun (WGS) entry which is preliminary data.</text>
</comment>
<protein>
    <submittedName>
        <fullName evidence="1">Uncharacterized protein</fullName>
    </submittedName>
</protein>
<organism evidence="1 2">
    <name type="scientific">Euplotes crassus</name>
    <dbReference type="NCBI Taxonomy" id="5936"/>
    <lineage>
        <taxon>Eukaryota</taxon>
        <taxon>Sar</taxon>
        <taxon>Alveolata</taxon>
        <taxon>Ciliophora</taxon>
        <taxon>Intramacronucleata</taxon>
        <taxon>Spirotrichea</taxon>
        <taxon>Hypotrichia</taxon>
        <taxon>Euplotida</taxon>
        <taxon>Euplotidae</taxon>
        <taxon>Moneuplotes</taxon>
    </lineage>
</organism>
<dbReference type="EMBL" id="CAMPGE010011013">
    <property type="protein sequence ID" value="CAI2369857.1"/>
    <property type="molecule type" value="Genomic_DNA"/>
</dbReference>
<sequence length="222" mass="25878">MQSSTDTSPIVINKEIYTKFPAGEIVPLKRKVKGVDGTRLMNEFILSKDGIMHKDFMKLSLIPKRKRKKAKATCKAQVRTRSQSVLIPSKTPMSKSQNSELLQKNYKVTIKRGILNQNNNSGEDKNEQIWQEYFKMRRAKIIKRFIEQKIFQKGITSCIEGKLSLKRKTSADTRNRQCLDEKHDDMNRSQIITALDRSRYKSPINAKYFHKALKYLYKPKYG</sequence>
<reference evidence="1" key="1">
    <citation type="submission" date="2023-07" db="EMBL/GenBank/DDBJ databases">
        <authorList>
            <consortium name="AG Swart"/>
            <person name="Singh M."/>
            <person name="Singh A."/>
            <person name="Seah K."/>
            <person name="Emmerich C."/>
        </authorList>
    </citation>
    <scope>NUCLEOTIDE SEQUENCE</scope>
    <source>
        <strain evidence="1">DP1</strain>
    </source>
</reference>
<dbReference type="Proteomes" id="UP001295684">
    <property type="component" value="Unassembled WGS sequence"/>
</dbReference>
<accession>A0AAD1UJF6</accession>
<gene>
    <name evidence="1" type="ORF">ECRASSUSDP1_LOCUS11161</name>
</gene>
<evidence type="ECO:0000313" key="2">
    <source>
        <dbReference type="Proteomes" id="UP001295684"/>
    </source>
</evidence>
<proteinExistence type="predicted"/>
<dbReference type="AlphaFoldDB" id="A0AAD1UJF6"/>
<keyword evidence="2" id="KW-1185">Reference proteome</keyword>
<name>A0AAD1UJF6_EUPCR</name>
<evidence type="ECO:0000313" key="1">
    <source>
        <dbReference type="EMBL" id="CAI2369857.1"/>
    </source>
</evidence>